<dbReference type="Proteomes" id="UP001642484">
    <property type="component" value="Unassembled WGS sequence"/>
</dbReference>
<dbReference type="InterPro" id="IPR029028">
    <property type="entry name" value="Alpha/beta_knot_MTases"/>
</dbReference>
<dbReference type="Gene3D" id="3.40.1280.10">
    <property type="match status" value="1"/>
</dbReference>
<gene>
    <name evidence="2" type="ORF">CCMP2556_LOCUS35724</name>
</gene>
<dbReference type="SUPFAM" id="SSF75217">
    <property type="entry name" value="alpha/beta knot"/>
    <property type="match status" value="1"/>
</dbReference>
<reference evidence="2 3" key="1">
    <citation type="submission" date="2024-02" db="EMBL/GenBank/DDBJ databases">
        <authorList>
            <person name="Chen Y."/>
            <person name="Shah S."/>
            <person name="Dougan E. K."/>
            <person name="Thang M."/>
            <person name="Chan C."/>
        </authorList>
    </citation>
    <scope>NUCLEOTIDE SEQUENCE [LARGE SCALE GENOMIC DNA]</scope>
</reference>
<organism evidence="2 3">
    <name type="scientific">Durusdinium trenchii</name>
    <dbReference type="NCBI Taxonomy" id="1381693"/>
    <lineage>
        <taxon>Eukaryota</taxon>
        <taxon>Sar</taxon>
        <taxon>Alveolata</taxon>
        <taxon>Dinophyceae</taxon>
        <taxon>Suessiales</taxon>
        <taxon>Symbiodiniaceae</taxon>
        <taxon>Durusdinium</taxon>
    </lineage>
</organism>
<protein>
    <recommendedName>
        <fullName evidence="1">Ribosomal RNA small subunit methyltransferase E methyltransferase domain-containing protein</fullName>
    </recommendedName>
</protein>
<dbReference type="Pfam" id="PF04452">
    <property type="entry name" value="Methyltrans_RNA"/>
    <property type="match status" value="1"/>
</dbReference>
<comment type="caution">
    <text evidence="2">The sequence shown here is derived from an EMBL/GenBank/DDBJ whole genome shotgun (WGS) entry which is preliminary data.</text>
</comment>
<evidence type="ECO:0000313" key="2">
    <source>
        <dbReference type="EMBL" id="CAK9072602.1"/>
    </source>
</evidence>
<feature type="domain" description="Ribosomal RNA small subunit methyltransferase E methyltransferase" evidence="1">
    <location>
        <begin position="668"/>
        <end position="804"/>
    </location>
</feature>
<keyword evidence="3" id="KW-1185">Reference proteome</keyword>
<sequence length="824" mass="91802">MEQLDGISSVSGGTWASSIYMFAREFQGEAIEASALLGARTRPEHLTLQALREEAPPMARGITKGNSSQLLWQYAGSHRDNEVWAHVVADLILQPFGLESFECCVAESEEEVKRIKEENPGIQGVPFHVPRRDRPKLFVMNGALLAPSNHGISGDSVVSFQMSPDYSGSPFYPKDQVLRFTPDVTYQPVPLCCIYPCWRKALTLSIGGGFIETFAFGGDAPEAEAQRGGKVEVPTPDTSFSLPEMVGISSYAPASSFSNRLLTSWWLNIRKKYWAICSNTCPSAQEAHEYQMGDGGAIDNSGLLPLLQRRSRKVIWIASSYRPLQDYDFEGATIDNFDPDAAGVIDQLSSLFGYGLNDQDEGYFYANNQVFKKSQLLPICRKLFALKSSGKPMVLKESLDVLPNSYWGIRGDYQVSFVLIYLDECAEFQQQLPQEVRDEIAKGPNGMLENYPIYKTTGNNKEDMLGLNTAQVNLLAAQGEYAVRQNAHLFRELREITLKAQCESDTDVASEAPSSAQPSCAQEQLTLLVSAFRVGLDLLHSVRNMFPIGCSCFGRDWRLEPSEVSQNQALLAMSDRRARHVAKVLQLRDGDALKVGILDGPYDDRAVVRWRWPASGGRWRVPERRQLRPERLSMEEIEGALDREEVLPEFLELHFSAAVECLPRFEEAQVDLLLVPPPLDRLTRLLPQLVQLGIGTLALCQVPGGDREVFHCHLLRSERKLRELLVNGLEQSGQTQVPVLRQLRSSADVAAFAHSGAWEAKLSCFQGTEAAREPVRSARWRRCGARLLLAVGPDGGWQSQEAEESRIVQHCERKISCGSWASRG</sequence>
<dbReference type="EMBL" id="CAXAMN010022773">
    <property type="protein sequence ID" value="CAK9072602.1"/>
    <property type="molecule type" value="Genomic_DNA"/>
</dbReference>
<dbReference type="InterPro" id="IPR029026">
    <property type="entry name" value="tRNA_m1G_MTases_N"/>
</dbReference>
<evidence type="ECO:0000259" key="1">
    <source>
        <dbReference type="Pfam" id="PF04452"/>
    </source>
</evidence>
<proteinExistence type="predicted"/>
<accession>A0ABP0PC83</accession>
<name>A0ABP0PC83_9DINO</name>
<evidence type="ECO:0000313" key="3">
    <source>
        <dbReference type="Proteomes" id="UP001642484"/>
    </source>
</evidence>
<dbReference type="InterPro" id="IPR046886">
    <property type="entry name" value="RsmE_MTase_dom"/>
</dbReference>